<dbReference type="AlphaFoldDB" id="A0A254T631"/>
<accession>A0A254T631</accession>
<dbReference type="OrthoDB" id="9785974at2"/>
<keyword evidence="4" id="KW-0804">Transcription</keyword>
<evidence type="ECO:0000256" key="1">
    <source>
        <dbReference type="ARBA" id="ARBA00009437"/>
    </source>
</evidence>
<dbReference type="PROSITE" id="PS50931">
    <property type="entry name" value="HTH_LYSR"/>
    <property type="match status" value="1"/>
</dbReference>
<evidence type="ECO:0000256" key="2">
    <source>
        <dbReference type="ARBA" id="ARBA00023015"/>
    </source>
</evidence>
<evidence type="ECO:0000313" key="6">
    <source>
        <dbReference type="EMBL" id="OWW18120.1"/>
    </source>
</evidence>
<proteinExistence type="inferred from homology"/>
<evidence type="ECO:0000259" key="5">
    <source>
        <dbReference type="PROSITE" id="PS50931"/>
    </source>
</evidence>
<organism evidence="6 7">
    <name type="scientific">Noviherbaspirillum denitrificans</name>
    <dbReference type="NCBI Taxonomy" id="1968433"/>
    <lineage>
        <taxon>Bacteria</taxon>
        <taxon>Pseudomonadati</taxon>
        <taxon>Pseudomonadota</taxon>
        <taxon>Betaproteobacteria</taxon>
        <taxon>Burkholderiales</taxon>
        <taxon>Oxalobacteraceae</taxon>
        <taxon>Noviherbaspirillum</taxon>
    </lineage>
</organism>
<name>A0A254T631_9BURK</name>
<dbReference type="InterPro" id="IPR036388">
    <property type="entry name" value="WH-like_DNA-bd_sf"/>
</dbReference>
<dbReference type="PANTHER" id="PTHR30419">
    <property type="entry name" value="HTH-TYPE TRANSCRIPTIONAL REGULATOR YBHD"/>
    <property type="match status" value="1"/>
</dbReference>
<comment type="caution">
    <text evidence="6">The sequence shown here is derived from an EMBL/GenBank/DDBJ whole genome shotgun (WGS) entry which is preliminary data.</text>
</comment>
<dbReference type="Gene3D" id="1.10.10.10">
    <property type="entry name" value="Winged helix-like DNA-binding domain superfamily/Winged helix DNA-binding domain"/>
    <property type="match status" value="1"/>
</dbReference>
<dbReference type="GO" id="GO:0003677">
    <property type="term" value="F:DNA binding"/>
    <property type="evidence" value="ECO:0007669"/>
    <property type="project" value="UniProtKB-KW"/>
</dbReference>
<keyword evidence="3" id="KW-0238">DNA-binding</keyword>
<keyword evidence="2" id="KW-0805">Transcription regulation</keyword>
<keyword evidence="7" id="KW-1185">Reference proteome</keyword>
<evidence type="ECO:0000313" key="7">
    <source>
        <dbReference type="Proteomes" id="UP000197535"/>
    </source>
</evidence>
<protein>
    <recommendedName>
        <fullName evidence="5">HTH lysR-type domain-containing protein</fullName>
    </recommendedName>
</protein>
<dbReference type="GO" id="GO:0003700">
    <property type="term" value="F:DNA-binding transcription factor activity"/>
    <property type="evidence" value="ECO:0007669"/>
    <property type="project" value="InterPro"/>
</dbReference>
<dbReference type="SUPFAM" id="SSF46785">
    <property type="entry name" value="Winged helix' DNA-binding domain"/>
    <property type="match status" value="1"/>
</dbReference>
<comment type="similarity">
    <text evidence="1">Belongs to the LysR transcriptional regulatory family.</text>
</comment>
<dbReference type="EMBL" id="LSTO01000022">
    <property type="protein sequence ID" value="OWW18120.1"/>
    <property type="molecule type" value="Genomic_DNA"/>
</dbReference>
<dbReference type="Pfam" id="PF00126">
    <property type="entry name" value="HTH_1"/>
    <property type="match status" value="1"/>
</dbReference>
<dbReference type="InterPro" id="IPR050950">
    <property type="entry name" value="HTH-type_LysR_regulators"/>
</dbReference>
<dbReference type="PANTHER" id="PTHR30419:SF2">
    <property type="entry name" value="LYSR FAMILY TRANSCRIPTIONAL REGULATOR"/>
    <property type="match status" value="1"/>
</dbReference>
<dbReference type="InterPro" id="IPR036390">
    <property type="entry name" value="WH_DNA-bd_sf"/>
</dbReference>
<gene>
    <name evidence="6" type="ORF">AYR66_02780</name>
</gene>
<reference evidence="6 7" key="1">
    <citation type="submission" date="2016-02" db="EMBL/GenBank/DDBJ databases">
        <authorList>
            <person name="Wen L."/>
            <person name="He K."/>
            <person name="Yang H."/>
        </authorList>
    </citation>
    <scope>NUCLEOTIDE SEQUENCE [LARGE SCALE GENOMIC DNA]</scope>
    <source>
        <strain evidence="6 7">TSA40</strain>
    </source>
</reference>
<dbReference type="GO" id="GO:0005829">
    <property type="term" value="C:cytosol"/>
    <property type="evidence" value="ECO:0007669"/>
    <property type="project" value="TreeGrafter"/>
</dbReference>
<sequence length="97" mass="10852">MAIHFDLTDVRLFVNIAETNSLTKGAERTHMSLPSASNRIKNIEDNLGIKLLFRTSQGVTLSPPGQTYLHHARLVLAQLERCRGDLQDYSMGARRCA</sequence>
<feature type="domain" description="HTH lysR-type" evidence="5">
    <location>
        <begin position="5"/>
        <end position="62"/>
    </location>
</feature>
<evidence type="ECO:0000256" key="3">
    <source>
        <dbReference type="ARBA" id="ARBA00023125"/>
    </source>
</evidence>
<evidence type="ECO:0000256" key="4">
    <source>
        <dbReference type="ARBA" id="ARBA00023163"/>
    </source>
</evidence>
<dbReference type="FunFam" id="1.10.10.10:FF:000001">
    <property type="entry name" value="LysR family transcriptional regulator"/>
    <property type="match status" value="1"/>
</dbReference>
<dbReference type="InterPro" id="IPR000847">
    <property type="entry name" value="LysR_HTH_N"/>
</dbReference>
<dbReference type="Proteomes" id="UP000197535">
    <property type="component" value="Unassembled WGS sequence"/>
</dbReference>